<reference evidence="13 14" key="1">
    <citation type="submission" date="2019-06" db="EMBL/GenBank/DDBJ databases">
        <title>Sorghum-associated microbial communities from plants grown in Nebraska, USA.</title>
        <authorList>
            <person name="Schachtman D."/>
        </authorList>
    </citation>
    <scope>NUCLEOTIDE SEQUENCE [LARGE SCALE GENOMIC DNA]</scope>
    <source>
        <strain evidence="13 14">1209</strain>
    </source>
</reference>
<evidence type="ECO:0000313" key="13">
    <source>
        <dbReference type="EMBL" id="TWF41329.1"/>
    </source>
</evidence>
<evidence type="ECO:0000259" key="10">
    <source>
        <dbReference type="Pfam" id="PF07695"/>
    </source>
</evidence>
<keyword evidence="3" id="KW-0597">Phosphoprotein</keyword>
<feature type="domain" description="7TM-DISM receptor extracellular" evidence="11">
    <location>
        <begin position="42"/>
        <end position="166"/>
    </location>
</feature>
<evidence type="ECO:0000256" key="4">
    <source>
        <dbReference type="ARBA" id="ARBA00022679"/>
    </source>
</evidence>
<feature type="transmembrane region" description="Helical" evidence="9">
    <location>
        <begin position="300"/>
        <end position="320"/>
    </location>
</feature>
<evidence type="ECO:0000256" key="1">
    <source>
        <dbReference type="ARBA" id="ARBA00000085"/>
    </source>
</evidence>
<dbReference type="RefSeq" id="WP_145668546.1">
    <property type="nucleotide sequence ID" value="NZ_VIWO01000003.1"/>
</dbReference>
<evidence type="ECO:0000256" key="9">
    <source>
        <dbReference type="SAM" id="Phobius"/>
    </source>
</evidence>
<dbReference type="PANTHER" id="PTHR24421:SF10">
    <property type="entry name" value="NITRATE_NITRITE SENSOR PROTEIN NARQ"/>
    <property type="match status" value="1"/>
</dbReference>
<sequence length="597" mass="68126">MRISSCTRFIFLLLEVLFFLPPVAKGGGVLLLENRGIYPVRDISYYVDNSRQMNITEVLQRAGHFHRAPSSLLSLHTTAAAVWVKISIDNRTADTHWYLQLTSPPVMQEVTLYELTQQQPRRIFHLSENSKTLNQTIIPLRPAAGTTTDYYLRVRGDNMLRLSMVVADIQTLYERNHRQDVLNGIVLGVLAAFMVYNIFIFLLLKEPVYFFYVGSVFCWGLNLAFYNGYLPLIVQTPGWMNSASVLIPVSTFFSIWFTNTFLQTKIYACRFYQLGWWLTGILVIPLALGILGYWAAGFTVIQWIMYPFFFYWIGAGVVSYRRGFIPAGYYLAGFGAFVLGNTINNLKDLDILPDVFLTRTSMHWGAIAEAFILSLALAQKFNYYKRKEEKIRRAALKLAITFSHDLIQAQEKERKRIAAELHDSLGQKLILIKHKLLLARKQGIDLPEDQFSGNVGAIIQEVRNISYSLRPYQIDLMGLTHALQSLAEEQAAAAGISCHLSIDPIDGLFSPDNEINIYRIVQTLLQQALPQAPMVNAFSLILRKTNEEVHLFFTPDPYVPMENDILLRDIRERVSILRGRFLVHASGYDMSLPVVPW</sequence>
<dbReference type="Pfam" id="PF07695">
    <property type="entry name" value="7TMR-DISM_7TM"/>
    <property type="match status" value="1"/>
</dbReference>
<dbReference type="InterPro" id="IPR011622">
    <property type="entry name" value="7TMR_DISM_rcpt_extracell_dom2"/>
</dbReference>
<dbReference type="Proteomes" id="UP000320811">
    <property type="component" value="Unassembled WGS sequence"/>
</dbReference>
<dbReference type="Pfam" id="PF07730">
    <property type="entry name" value="HisKA_3"/>
    <property type="match status" value="1"/>
</dbReference>
<protein>
    <recommendedName>
        <fullName evidence="2">histidine kinase</fullName>
        <ecNumber evidence="2">2.7.13.3</ecNumber>
    </recommendedName>
</protein>
<keyword evidence="9" id="KW-1133">Transmembrane helix</keyword>
<dbReference type="Gene3D" id="6.10.250.2870">
    <property type="match status" value="1"/>
</dbReference>
<dbReference type="EC" id="2.7.13.3" evidence="2"/>
<comment type="catalytic activity">
    <reaction evidence="1">
        <text>ATP + protein L-histidine = ADP + protein N-phospho-L-histidine.</text>
        <dbReference type="EC" id="2.7.13.3"/>
    </reaction>
</comment>
<keyword evidence="8" id="KW-0902">Two-component regulatory system</keyword>
<keyword evidence="7" id="KW-0067">ATP-binding</keyword>
<evidence type="ECO:0000256" key="8">
    <source>
        <dbReference type="ARBA" id="ARBA00023012"/>
    </source>
</evidence>
<evidence type="ECO:0000313" key="14">
    <source>
        <dbReference type="Proteomes" id="UP000320811"/>
    </source>
</evidence>
<accession>A0A561PT75</accession>
<dbReference type="GO" id="GO:0016020">
    <property type="term" value="C:membrane"/>
    <property type="evidence" value="ECO:0007669"/>
    <property type="project" value="InterPro"/>
</dbReference>
<evidence type="ECO:0000256" key="3">
    <source>
        <dbReference type="ARBA" id="ARBA00022553"/>
    </source>
</evidence>
<dbReference type="Pfam" id="PF07696">
    <property type="entry name" value="7TMR-DISMED2"/>
    <property type="match status" value="1"/>
</dbReference>
<keyword evidence="5" id="KW-0547">Nucleotide-binding</keyword>
<dbReference type="PANTHER" id="PTHR24421">
    <property type="entry name" value="NITRATE/NITRITE SENSOR PROTEIN NARX-RELATED"/>
    <property type="match status" value="1"/>
</dbReference>
<evidence type="ECO:0000259" key="11">
    <source>
        <dbReference type="Pfam" id="PF07696"/>
    </source>
</evidence>
<evidence type="ECO:0000259" key="12">
    <source>
        <dbReference type="Pfam" id="PF07730"/>
    </source>
</evidence>
<keyword evidence="6 13" id="KW-0418">Kinase</keyword>
<dbReference type="GO" id="GO:0005524">
    <property type="term" value="F:ATP binding"/>
    <property type="evidence" value="ECO:0007669"/>
    <property type="project" value="UniProtKB-KW"/>
</dbReference>
<dbReference type="OrthoDB" id="613787at2"/>
<dbReference type="GO" id="GO:0000155">
    <property type="term" value="F:phosphorelay sensor kinase activity"/>
    <property type="evidence" value="ECO:0007669"/>
    <property type="project" value="InterPro"/>
</dbReference>
<proteinExistence type="predicted"/>
<comment type="caution">
    <text evidence="13">The sequence shown here is derived from an EMBL/GenBank/DDBJ whole genome shotgun (WGS) entry which is preliminary data.</text>
</comment>
<keyword evidence="4" id="KW-0808">Transferase</keyword>
<evidence type="ECO:0000256" key="5">
    <source>
        <dbReference type="ARBA" id="ARBA00022741"/>
    </source>
</evidence>
<evidence type="ECO:0000256" key="7">
    <source>
        <dbReference type="ARBA" id="ARBA00022840"/>
    </source>
</evidence>
<feature type="transmembrane region" description="Helical" evidence="9">
    <location>
        <begin position="364"/>
        <end position="383"/>
    </location>
</feature>
<keyword evidence="9" id="KW-0472">Membrane</keyword>
<feature type="domain" description="Signal transduction histidine kinase subgroup 3 dimerisation and phosphoacceptor" evidence="12">
    <location>
        <begin position="413"/>
        <end position="471"/>
    </location>
</feature>
<keyword evidence="9" id="KW-0812">Transmembrane</keyword>
<dbReference type="InterPro" id="IPR011623">
    <property type="entry name" value="7TMR_DISM_rcpt_extracell_dom1"/>
</dbReference>
<feature type="transmembrane region" description="Helical" evidence="9">
    <location>
        <begin position="181"/>
        <end position="202"/>
    </location>
</feature>
<feature type="transmembrane region" description="Helical" evidence="9">
    <location>
        <begin position="209"/>
        <end position="230"/>
    </location>
</feature>
<organism evidence="13 14">
    <name type="scientific">Chitinophaga polysaccharea</name>
    <dbReference type="NCBI Taxonomy" id="1293035"/>
    <lineage>
        <taxon>Bacteria</taxon>
        <taxon>Pseudomonadati</taxon>
        <taxon>Bacteroidota</taxon>
        <taxon>Chitinophagia</taxon>
        <taxon>Chitinophagales</taxon>
        <taxon>Chitinophagaceae</taxon>
        <taxon>Chitinophaga</taxon>
    </lineage>
</organism>
<feature type="transmembrane region" description="Helical" evidence="9">
    <location>
        <begin position="242"/>
        <end position="262"/>
    </location>
</feature>
<evidence type="ECO:0000256" key="6">
    <source>
        <dbReference type="ARBA" id="ARBA00022777"/>
    </source>
</evidence>
<dbReference type="InterPro" id="IPR011712">
    <property type="entry name" value="Sig_transdc_His_kin_sub3_dim/P"/>
</dbReference>
<evidence type="ECO:0000256" key="2">
    <source>
        <dbReference type="ARBA" id="ARBA00012438"/>
    </source>
</evidence>
<keyword evidence="14" id="KW-1185">Reference proteome</keyword>
<dbReference type="EMBL" id="VIWO01000003">
    <property type="protein sequence ID" value="TWF41329.1"/>
    <property type="molecule type" value="Genomic_DNA"/>
</dbReference>
<dbReference type="GO" id="GO:0046983">
    <property type="term" value="F:protein dimerization activity"/>
    <property type="evidence" value="ECO:0007669"/>
    <property type="project" value="InterPro"/>
</dbReference>
<dbReference type="AlphaFoldDB" id="A0A561PT75"/>
<dbReference type="InterPro" id="IPR050482">
    <property type="entry name" value="Sensor_HK_TwoCompSys"/>
</dbReference>
<feature type="domain" description="7TM-DISM receptor extracellular" evidence="10">
    <location>
        <begin position="181"/>
        <end position="379"/>
    </location>
</feature>
<dbReference type="Gene3D" id="2.60.40.2380">
    <property type="match status" value="1"/>
</dbReference>
<feature type="transmembrane region" description="Helical" evidence="9">
    <location>
        <begin position="274"/>
        <end position="294"/>
    </location>
</feature>
<gene>
    <name evidence="13" type="ORF">FHW36_103133</name>
</gene>
<name>A0A561PT75_9BACT</name>
<feature type="transmembrane region" description="Helical" evidence="9">
    <location>
        <begin position="327"/>
        <end position="344"/>
    </location>
</feature>